<evidence type="ECO:0000313" key="2">
    <source>
        <dbReference type="Proteomes" id="UP000046680"/>
    </source>
</evidence>
<proteinExistence type="predicted"/>
<accession>A0A654U8X6</accession>
<gene>
    <name evidence="1" type="ORF">ERS007657_04621</name>
</gene>
<evidence type="ECO:0000313" key="1">
    <source>
        <dbReference type="EMBL" id="CFS23392.1"/>
    </source>
</evidence>
<protein>
    <submittedName>
        <fullName evidence="1">Uncharacterized protein</fullName>
    </submittedName>
</protein>
<dbReference type="AlphaFoldDB" id="A0A654U8X6"/>
<organism evidence="1 2">
    <name type="scientific">Mycobacterium tuberculosis</name>
    <dbReference type="NCBI Taxonomy" id="1773"/>
    <lineage>
        <taxon>Bacteria</taxon>
        <taxon>Bacillati</taxon>
        <taxon>Actinomycetota</taxon>
        <taxon>Actinomycetes</taxon>
        <taxon>Mycobacteriales</taxon>
        <taxon>Mycobacteriaceae</taxon>
        <taxon>Mycobacterium</taxon>
        <taxon>Mycobacterium tuberculosis complex</taxon>
    </lineage>
</organism>
<reference evidence="1 2" key="1">
    <citation type="submission" date="2015-03" db="EMBL/GenBank/DDBJ databases">
        <authorList>
            <consortium name="Pathogen Informatics"/>
        </authorList>
    </citation>
    <scope>NUCLEOTIDE SEQUENCE [LARGE SCALE GENOMIC DNA]</scope>
    <source>
        <strain evidence="1 2">C09601061</strain>
    </source>
</reference>
<name>A0A654U8X6_MYCTX</name>
<dbReference type="EMBL" id="CGCX01003719">
    <property type="protein sequence ID" value="CFS23392.1"/>
    <property type="molecule type" value="Genomic_DNA"/>
</dbReference>
<sequence length="36" mass="3903">MRASRCIRVRKTGSLESVSDISFSATIRSRTVSSAS</sequence>
<dbReference type="Proteomes" id="UP000046680">
    <property type="component" value="Unassembled WGS sequence"/>
</dbReference>